<evidence type="ECO:0000313" key="6">
    <source>
        <dbReference type="EMBL" id="AHA51393.1"/>
    </source>
</evidence>
<feature type="domain" description="Carboxylesterase type B" evidence="5">
    <location>
        <begin position="26"/>
        <end position="505"/>
    </location>
</feature>
<dbReference type="SUPFAM" id="SSF53474">
    <property type="entry name" value="alpha/beta-Hydrolases"/>
    <property type="match status" value="1"/>
</dbReference>
<evidence type="ECO:0000259" key="5">
    <source>
        <dbReference type="Pfam" id="PF00135"/>
    </source>
</evidence>
<dbReference type="GO" id="GO:0016787">
    <property type="term" value="F:hydrolase activity"/>
    <property type="evidence" value="ECO:0007669"/>
    <property type="project" value="UniProtKB-KW"/>
</dbReference>
<keyword evidence="4" id="KW-0732">Signal</keyword>
<dbReference type="PROSITE" id="PS00122">
    <property type="entry name" value="CARBOXYLESTERASE_B_1"/>
    <property type="match status" value="1"/>
</dbReference>
<keyword evidence="2 3" id="KW-0378">Hydrolase</keyword>
<feature type="chain" id="PRO_5012768337" description="Carboxylic ester hydrolase" evidence="4">
    <location>
        <begin position="16"/>
        <end position="577"/>
    </location>
</feature>
<protein>
    <recommendedName>
        <fullName evidence="3">Carboxylic ester hydrolase</fullName>
        <ecNumber evidence="3">3.1.1.-</ecNumber>
    </recommendedName>
</protein>
<organism evidence="6">
    <name type="scientific">Hormiphora californensis</name>
    <name type="common">Sea gooseberry</name>
    <dbReference type="NCBI Taxonomy" id="1403702"/>
    <lineage>
        <taxon>Eukaryota</taxon>
        <taxon>Metazoa</taxon>
        <taxon>Ctenophora</taxon>
        <taxon>Tentaculata</taxon>
        <taxon>Cydippida</taxon>
        <taxon>Pleurobrachiidae</taxon>
        <taxon>Hormiphora</taxon>
    </lineage>
</organism>
<accession>V9PPY2</accession>
<sequence length="577" mass="65268">MFLVLLTLGLRPVDTTTTVDTATTVITEVECGRVQGVNTSTVHGPVYEYTQIPYAVAPVGERRWTHSELLQPENEGDQCWEEEIHKPIPGLDLKCVQYYKETDPVRGQEDCLVLSVRTPTDDPTKRLPVLVWIHGGSLMGGWADEPGYHPTAEFAGDLGVVTVNINYRLDLMGFFSAPEIWGDGKGNYGNFGIGDARTALMWVQRNIGAFGGDPQSVTLLGESSGAGIVMGLLVATDGLFTKAIALSPPIEWSTTYEQAWEARKSFVTDVNCTQETLEERRDCLKGMDIKDLIRHVDLDRGYGFYDFPMAAGVKGESMDYTVLEPTLVPFSPEELGEGGNWRSTPVSLILSNTAQEVGYNTLIYETNKVETWEAVQKKIMDSAKTLYKATEEQAKGNVTARENRMLQAKASRLAGGKGGCKREWWPQLYWDTLTTDIRATCPLNRLTEELEKSEEISVYRLYIKNRPDDYNKQGVQWDTVHGWDTEALFGYGWFQDYLQSGRQTIWARHQRNFAAHLRDLVGMFMRGEEIGDWQPGTTLSYENEDFPKITSVSKKWPQEKECKFLDRRDLLNWPWRN</sequence>
<evidence type="ECO:0000256" key="1">
    <source>
        <dbReference type="ARBA" id="ARBA00005964"/>
    </source>
</evidence>
<dbReference type="EMBL" id="KF317461">
    <property type="protein sequence ID" value="AHA51393.1"/>
    <property type="molecule type" value="mRNA"/>
</dbReference>
<feature type="signal peptide" evidence="4">
    <location>
        <begin position="1"/>
        <end position="15"/>
    </location>
</feature>
<dbReference type="AlphaFoldDB" id="V9PPY2"/>
<dbReference type="InterPro" id="IPR019826">
    <property type="entry name" value="Carboxylesterase_B_AS"/>
</dbReference>
<dbReference type="InterPro" id="IPR050309">
    <property type="entry name" value="Type-B_Carboxylest/Lipase"/>
</dbReference>
<dbReference type="Pfam" id="PF00135">
    <property type="entry name" value="COesterase"/>
    <property type="match status" value="1"/>
</dbReference>
<dbReference type="InterPro" id="IPR029058">
    <property type="entry name" value="AB_hydrolase_fold"/>
</dbReference>
<reference evidence="6" key="1">
    <citation type="journal article" date="2013" name="Science">
        <title>The genome of the ctenophore Mnemiopsis leidyi and its implications for cell type evolution.</title>
        <authorList>
            <consortium name="NISC Comparative Sequencing Program"/>
            <person name="Ryan J.F."/>
            <person name="Pang K."/>
            <person name="Schnitzler C.E."/>
            <person name="Nguyen A.D."/>
            <person name="Moreland R.T."/>
            <person name="Simmons D.K."/>
            <person name="Koch B.J."/>
            <person name="Francis W.R."/>
            <person name="Havlak P."/>
            <person name="Smith S.A."/>
            <person name="Putnam N.H."/>
            <person name="Haddock S.H."/>
            <person name="Dunn C.W."/>
            <person name="Wolfsberg T.G."/>
            <person name="Mullikin J.C."/>
            <person name="Martindale M.Q."/>
            <person name="Baxevanis A.D."/>
        </authorList>
    </citation>
    <scope>NUCLEOTIDE SEQUENCE</scope>
    <source>
        <strain evidence="6">9653</strain>
    </source>
</reference>
<dbReference type="ESTHER" id="9metz-v9ppy2">
    <property type="family name" value="Carb_B_Root"/>
</dbReference>
<evidence type="ECO:0000256" key="2">
    <source>
        <dbReference type="ARBA" id="ARBA00022801"/>
    </source>
</evidence>
<comment type="similarity">
    <text evidence="1 3">Belongs to the type-B carboxylesterase/lipase family.</text>
</comment>
<evidence type="ECO:0000256" key="4">
    <source>
        <dbReference type="SAM" id="SignalP"/>
    </source>
</evidence>
<dbReference type="PANTHER" id="PTHR11559">
    <property type="entry name" value="CARBOXYLESTERASE"/>
    <property type="match status" value="1"/>
</dbReference>
<dbReference type="Gene3D" id="3.40.50.1820">
    <property type="entry name" value="alpha/beta hydrolase"/>
    <property type="match status" value="1"/>
</dbReference>
<evidence type="ECO:0000256" key="3">
    <source>
        <dbReference type="RuleBase" id="RU361235"/>
    </source>
</evidence>
<name>V9PPY2_HORCA</name>
<dbReference type="EC" id="3.1.1.-" evidence="3"/>
<dbReference type="InterPro" id="IPR002018">
    <property type="entry name" value="CarbesteraseB"/>
</dbReference>
<proteinExistence type="evidence at transcript level"/>